<evidence type="ECO:0000259" key="9">
    <source>
        <dbReference type="PROSITE" id="PS51462"/>
    </source>
</evidence>
<dbReference type="SMART" id="SM00356">
    <property type="entry name" value="ZnF_C3H1"/>
    <property type="match status" value="2"/>
</dbReference>
<feature type="zinc finger region" description="C3H1-type" evidence="5">
    <location>
        <begin position="285"/>
        <end position="313"/>
    </location>
</feature>
<organism evidence="10 11">
    <name type="scientific">Dispira parvispora</name>
    <dbReference type="NCBI Taxonomy" id="1520584"/>
    <lineage>
        <taxon>Eukaryota</taxon>
        <taxon>Fungi</taxon>
        <taxon>Fungi incertae sedis</taxon>
        <taxon>Zoopagomycota</taxon>
        <taxon>Kickxellomycotina</taxon>
        <taxon>Dimargaritomycetes</taxon>
        <taxon>Dimargaritales</taxon>
        <taxon>Dimargaritaceae</taxon>
        <taxon>Dispira</taxon>
    </lineage>
</organism>
<dbReference type="Gene3D" id="3.90.79.10">
    <property type="entry name" value="Nucleoside Triphosphate Pyrophosphohydrolase"/>
    <property type="match status" value="1"/>
</dbReference>
<dbReference type="InterPro" id="IPR000571">
    <property type="entry name" value="Znf_CCCH"/>
</dbReference>
<feature type="compositionally biased region" description="Basic and acidic residues" evidence="6">
    <location>
        <begin position="488"/>
        <end position="503"/>
    </location>
</feature>
<dbReference type="GO" id="GO:0051252">
    <property type="term" value="P:regulation of RNA metabolic process"/>
    <property type="evidence" value="ECO:0007669"/>
    <property type="project" value="UniProtKB-ARBA"/>
</dbReference>
<dbReference type="PROSITE" id="PS50103">
    <property type="entry name" value="ZF_C3H1"/>
    <property type="match status" value="2"/>
</dbReference>
<sequence length="712" mass="78360">MSTIANAGLLIFRLGRQGPEFLLINDAFNHRRHWTPPKGKVIGQEDELKCAIRVAVDLVGLAVDDLQIDSEFAATLKYLSGTQAKNVVYYLAHLVDTTRALRIGAGINYAWLPLEQATDRAMYPNMQDVLYQAHDFISDHRSRYIQASAGPGPVDHNNPRDYKGDETVAGGSSGRRAYRPPAMRRQADDAPGAAVSGHRSARSVGSDYGHNHSEDDTAQGNSYRGPHQRRSPGDGYGSTSPQMPSGDESRYLSPRMQNLRLNHPSEGPSGGGSLGQRPSPADNPMYKTRMCERFEREGSCPYGPKCTFAHGISDLRQRAPLPLQSPHTNGMGPGYGDHGGRSPYQPGPAYGAPPRPNPAENPLYKTRLCEKFMRDNYCQYGYKCTFAHGVEELQNRQMQPQQYHTTNYPPSMTQRPSREPILLEPRTPLAAPPAFLDAAGRGKGAVSTDGVPETTAAAPRAQGTSDADSSTSKKSGEEGKSKTSKNKGHTDLAAEQRRPRVVELDAEELAKFGQPPPQLRDLANAPSGTSATSRLAQDETLASELRAVFPDPLLPPGTDGEPLKGSAMATLAKQVTRFEFRHNLAKQQLFHVLILVLLENSGSEKTSEATMTSSAMQRTLAYYHALFTNYLKSSTDQRLLLNAWDRFLSTHGNGWLKKAPLVFKLCYDTDLIEEDVFLMWNKETPDSSSVKKKVAPFMDWLSTAEEEEEDSE</sequence>
<feature type="compositionally biased region" description="Polar residues" evidence="6">
    <location>
        <begin position="526"/>
        <end position="535"/>
    </location>
</feature>
<dbReference type="AlphaFoldDB" id="A0A9W8AS36"/>
<keyword evidence="4 5" id="KW-0862">Zinc</keyword>
<evidence type="ECO:0000259" key="8">
    <source>
        <dbReference type="PROSITE" id="PS51363"/>
    </source>
</evidence>
<evidence type="ECO:0000259" key="7">
    <source>
        <dbReference type="PROSITE" id="PS50103"/>
    </source>
</evidence>
<keyword evidence="11" id="KW-1185">Reference proteome</keyword>
<evidence type="ECO:0000256" key="2">
    <source>
        <dbReference type="ARBA" id="ARBA00022737"/>
    </source>
</evidence>
<dbReference type="InterPro" id="IPR015797">
    <property type="entry name" value="NUDIX_hydrolase-like_dom_sf"/>
</dbReference>
<dbReference type="Gene3D" id="4.10.1000.10">
    <property type="entry name" value="Zinc finger, CCCH-type"/>
    <property type="match status" value="2"/>
</dbReference>
<dbReference type="GO" id="GO:0008270">
    <property type="term" value="F:zinc ion binding"/>
    <property type="evidence" value="ECO:0007669"/>
    <property type="project" value="UniProtKB-KW"/>
</dbReference>
<evidence type="ECO:0000256" key="5">
    <source>
        <dbReference type="PROSITE-ProRule" id="PRU00723"/>
    </source>
</evidence>
<feature type="domain" description="C3H1-type" evidence="7">
    <location>
        <begin position="363"/>
        <end position="391"/>
    </location>
</feature>
<dbReference type="PROSITE" id="PS51462">
    <property type="entry name" value="NUDIX"/>
    <property type="match status" value="1"/>
</dbReference>
<protein>
    <submittedName>
        <fullName evidence="10">Uncharacterized protein</fullName>
    </submittedName>
</protein>
<dbReference type="PANTHER" id="PTHR12547">
    <property type="entry name" value="CCCH ZINC FINGER/TIS11-RELATED"/>
    <property type="match status" value="1"/>
</dbReference>
<keyword evidence="2" id="KW-0677">Repeat</keyword>
<dbReference type="FunFam" id="4.10.1000.10:FF:000003">
    <property type="entry name" value="Zinc finger CCCH domain-containing protein"/>
    <property type="match status" value="1"/>
</dbReference>
<dbReference type="SUPFAM" id="SSF55811">
    <property type="entry name" value="Nudix"/>
    <property type="match status" value="1"/>
</dbReference>
<proteinExistence type="predicted"/>
<dbReference type="InterPro" id="IPR045877">
    <property type="entry name" value="ZFP36-like"/>
</dbReference>
<feature type="domain" description="C3H1-type" evidence="7">
    <location>
        <begin position="285"/>
        <end position="313"/>
    </location>
</feature>
<keyword evidence="1 5" id="KW-0479">Metal-binding</keyword>
<keyword evidence="3 5" id="KW-0863">Zinc-finger</keyword>
<accession>A0A9W8AS36</accession>
<feature type="region of interest" description="Disordered" evidence="6">
    <location>
        <begin position="432"/>
        <end position="536"/>
    </location>
</feature>
<dbReference type="FunFam" id="4.10.1000.10:FF:000001">
    <property type="entry name" value="zinc finger CCCH domain-containing protein 15-like"/>
    <property type="match status" value="1"/>
</dbReference>
<dbReference type="SUPFAM" id="SSF90229">
    <property type="entry name" value="CCCH zinc finger"/>
    <property type="match status" value="2"/>
</dbReference>
<dbReference type="Proteomes" id="UP001150925">
    <property type="component" value="Unassembled WGS sequence"/>
</dbReference>
<feature type="region of interest" description="Disordered" evidence="6">
    <location>
        <begin position="325"/>
        <end position="358"/>
    </location>
</feature>
<dbReference type="OrthoDB" id="410307at2759"/>
<feature type="region of interest" description="Disordered" evidence="6">
    <location>
        <begin position="146"/>
        <end position="285"/>
    </location>
</feature>
<feature type="zinc finger region" description="C3H1-type" evidence="5">
    <location>
        <begin position="363"/>
        <end position="391"/>
    </location>
</feature>
<evidence type="ECO:0000313" key="10">
    <source>
        <dbReference type="EMBL" id="KAJ1967925.1"/>
    </source>
</evidence>
<reference evidence="10" key="1">
    <citation type="submission" date="2022-07" db="EMBL/GenBank/DDBJ databases">
        <title>Phylogenomic reconstructions and comparative analyses of Kickxellomycotina fungi.</title>
        <authorList>
            <person name="Reynolds N.K."/>
            <person name="Stajich J.E."/>
            <person name="Barry K."/>
            <person name="Grigoriev I.V."/>
            <person name="Crous P."/>
            <person name="Smith M.E."/>
        </authorList>
    </citation>
    <scope>NUCLEOTIDE SEQUENCE</scope>
    <source>
        <strain evidence="10">RSA 1196</strain>
    </source>
</reference>
<dbReference type="GO" id="GO:0003729">
    <property type="term" value="F:mRNA binding"/>
    <property type="evidence" value="ECO:0007669"/>
    <property type="project" value="InterPro"/>
</dbReference>
<evidence type="ECO:0000256" key="6">
    <source>
        <dbReference type="SAM" id="MobiDB-lite"/>
    </source>
</evidence>
<evidence type="ECO:0000313" key="11">
    <source>
        <dbReference type="Proteomes" id="UP001150925"/>
    </source>
</evidence>
<name>A0A9W8AS36_9FUNG</name>
<dbReference type="InterPro" id="IPR036855">
    <property type="entry name" value="Znf_CCCH_sf"/>
</dbReference>
<dbReference type="PROSITE" id="PS51363">
    <property type="entry name" value="W2"/>
    <property type="match status" value="1"/>
</dbReference>
<dbReference type="Gene3D" id="1.25.40.180">
    <property type="match status" value="1"/>
</dbReference>
<dbReference type="SMART" id="SM00515">
    <property type="entry name" value="eIF5C"/>
    <property type="match status" value="1"/>
</dbReference>
<feature type="domain" description="Nudix hydrolase" evidence="9">
    <location>
        <begin position="2"/>
        <end position="134"/>
    </location>
</feature>
<comment type="caution">
    <text evidence="10">The sequence shown here is derived from an EMBL/GenBank/DDBJ whole genome shotgun (WGS) entry which is preliminary data.</text>
</comment>
<dbReference type="Pfam" id="PF02020">
    <property type="entry name" value="W2"/>
    <property type="match status" value="1"/>
</dbReference>
<dbReference type="EMBL" id="JANBPY010000259">
    <property type="protein sequence ID" value="KAJ1967925.1"/>
    <property type="molecule type" value="Genomic_DNA"/>
</dbReference>
<evidence type="ECO:0000256" key="3">
    <source>
        <dbReference type="ARBA" id="ARBA00022771"/>
    </source>
</evidence>
<dbReference type="PANTHER" id="PTHR12547:SF18">
    <property type="entry name" value="PROTEIN TIS11"/>
    <property type="match status" value="1"/>
</dbReference>
<evidence type="ECO:0000256" key="4">
    <source>
        <dbReference type="ARBA" id="ARBA00022833"/>
    </source>
</evidence>
<feature type="domain" description="W2" evidence="8">
    <location>
        <begin position="526"/>
        <end position="711"/>
    </location>
</feature>
<dbReference type="Pfam" id="PF00642">
    <property type="entry name" value="zf-CCCH"/>
    <property type="match status" value="2"/>
</dbReference>
<gene>
    <name evidence="10" type="ORF">IWQ62_001553</name>
</gene>
<feature type="compositionally biased region" description="Basic and acidic residues" evidence="6">
    <location>
        <begin position="157"/>
        <end position="166"/>
    </location>
</feature>
<feature type="compositionally biased region" description="Low complexity" evidence="6">
    <location>
        <begin position="463"/>
        <end position="473"/>
    </location>
</feature>
<dbReference type="InterPro" id="IPR000086">
    <property type="entry name" value="NUDIX_hydrolase_dom"/>
</dbReference>
<dbReference type="GO" id="GO:0010468">
    <property type="term" value="P:regulation of gene expression"/>
    <property type="evidence" value="ECO:0007669"/>
    <property type="project" value="UniProtKB-ARBA"/>
</dbReference>
<dbReference type="InterPro" id="IPR016024">
    <property type="entry name" value="ARM-type_fold"/>
</dbReference>
<evidence type="ECO:0000256" key="1">
    <source>
        <dbReference type="ARBA" id="ARBA00022723"/>
    </source>
</evidence>
<dbReference type="SUPFAM" id="SSF48371">
    <property type="entry name" value="ARM repeat"/>
    <property type="match status" value="1"/>
</dbReference>
<dbReference type="InterPro" id="IPR003307">
    <property type="entry name" value="W2_domain"/>
</dbReference>